<reference evidence="14" key="1">
    <citation type="submission" date="2016-04" db="EMBL/GenBank/DDBJ databases">
        <authorList>
            <person name="Evans L.H."/>
            <person name="Alamgir A."/>
            <person name="Owens N."/>
            <person name="Weber N.D."/>
            <person name="Virtaneva K."/>
            <person name="Barbian K."/>
            <person name="Babar A."/>
            <person name="Rosenke K."/>
        </authorList>
    </citation>
    <scope>NUCLEOTIDE SEQUENCE [LARGE SCALE GENOMIC DNA]</scope>
    <source>
        <strain evidence="14">CBS 101.48</strain>
    </source>
</reference>
<dbReference type="SMART" id="SM00665">
    <property type="entry name" value="B561"/>
    <property type="match status" value="1"/>
</dbReference>
<accession>A0A168MU58</accession>
<dbReference type="PANTHER" id="PTHR15422:SF45">
    <property type="entry name" value="CYTOCHROME B561 DOMAIN-CONTAINING PROTEIN"/>
    <property type="match status" value="1"/>
</dbReference>
<keyword evidence="5 12" id="KW-0812">Transmembrane</keyword>
<feature type="compositionally biased region" description="Basic and acidic residues" evidence="11">
    <location>
        <begin position="18"/>
        <end position="32"/>
    </location>
</feature>
<name>A0A168MU58_ABSGL</name>
<dbReference type="InterPro" id="IPR006593">
    <property type="entry name" value="Cyt_b561/ferric_Rdtase_TM"/>
</dbReference>
<feature type="transmembrane region" description="Helical" evidence="12">
    <location>
        <begin position="105"/>
        <end position="124"/>
    </location>
</feature>
<feature type="transmembrane region" description="Helical" evidence="12">
    <location>
        <begin position="215"/>
        <end position="233"/>
    </location>
</feature>
<dbReference type="OrthoDB" id="432881at2759"/>
<keyword evidence="3" id="KW-0813">Transport</keyword>
<keyword evidence="8 12" id="KW-1133">Transmembrane helix</keyword>
<dbReference type="Gene3D" id="1.20.120.1770">
    <property type="match status" value="1"/>
</dbReference>
<comment type="cofactor">
    <cofactor evidence="1">
        <name>heme b</name>
        <dbReference type="ChEBI" id="CHEBI:60344"/>
    </cofactor>
</comment>
<evidence type="ECO:0000259" key="13">
    <source>
        <dbReference type="PROSITE" id="PS50939"/>
    </source>
</evidence>
<feature type="region of interest" description="Disordered" evidence="11">
    <location>
        <begin position="1"/>
        <end position="32"/>
    </location>
</feature>
<evidence type="ECO:0000256" key="8">
    <source>
        <dbReference type="ARBA" id="ARBA00022989"/>
    </source>
</evidence>
<evidence type="ECO:0000256" key="4">
    <source>
        <dbReference type="ARBA" id="ARBA00022617"/>
    </source>
</evidence>
<evidence type="ECO:0000256" key="12">
    <source>
        <dbReference type="SAM" id="Phobius"/>
    </source>
</evidence>
<evidence type="ECO:0000256" key="9">
    <source>
        <dbReference type="ARBA" id="ARBA00023004"/>
    </source>
</evidence>
<sequence length="242" mass="27115">MSHSERSPLLDTTGKPNDTTDHTPTESSSRDRKQQDVKGLWLVRTALLLLAVEVLSVLARIPLSVFSLHPFFMTLFIILLTEGVTTLQPTRTKVEKRLGLHRHAIIQLFAFLSAVTGFSAIFYNKVLANKDHFTSGHGKLGLSVIAYLIFQASFGIVCAFVPGLSPAIKNLWKYHRVTGYLLLSLVWITAVFGLQADYIVANNWLIPPSFLLSNWLLLAVVFVVISVSLRIRFYKLKGQVHQ</sequence>
<evidence type="ECO:0000256" key="10">
    <source>
        <dbReference type="ARBA" id="ARBA00023136"/>
    </source>
</evidence>
<dbReference type="EMBL" id="LT552523">
    <property type="protein sequence ID" value="SAL99209.1"/>
    <property type="molecule type" value="Genomic_DNA"/>
</dbReference>
<dbReference type="GO" id="GO:0140575">
    <property type="term" value="F:transmembrane monodehydroascorbate reductase activity"/>
    <property type="evidence" value="ECO:0007669"/>
    <property type="project" value="InterPro"/>
</dbReference>
<organism evidence="14">
    <name type="scientific">Absidia glauca</name>
    <name type="common">Pin mould</name>
    <dbReference type="NCBI Taxonomy" id="4829"/>
    <lineage>
        <taxon>Eukaryota</taxon>
        <taxon>Fungi</taxon>
        <taxon>Fungi incertae sedis</taxon>
        <taxon>Mucoromycota</taxon>
        <taxon>Mucoromycotina</taxon>
        <taxon>Mucoromycetes</taxon>
        <taxon>Mucorales</taxon>
        <taxon>Cunninghamellaceae</taxon>
        <taxon>Absidia</taxon>
    </lineage>
</organism>
<evidence type="ECO:0000256" key="2">
    <source>
        <dbReference type="ARBA" id="ARBA00004141"/>
    </source>
</evidence>
<keyword evidence="9" id="KW-0408">Iron</keyword>
<keyword evidence="10 12" id="KW-0472">Membrane</keyword>
<proteinExistence type="predicted"/>
<dbReference type="InParanoid" id="A0A168MU58"/>
<dbReference type="GO" id="GO:0046872">
    <property type="term" value="F:metal ion binding"/>
    <property type="evidence" value="ECO:0007669"/>
    <property type="project" value="UniProtKB-KW"/>
</dbReference>
<evidence type="ECO:0000256" key="7">
    <source>
        <dbReference type="ARBA" id="ARBA00022982"/>
    </source>
</evidence>
<keyword evidence="15" id="KW-1185">Reference proteome</keyword>
<evidence type="ECO:0000313" key="15">
    <source>
        <dbReference type="Proteomes" id="UP000078561"/>
    </source>
</evidence>
<dbReference type="GO" id="GO:0016020">
    <property type="term" value="C:membrane"/>
    <property type="evidence" value="ECO:0007669"/>
    <property type="project" value="UniProtKB-SubCell"/>
</dbReference>
<dbReference type="OMA" id="WASIFLH"/>
<dbReference type="Proteomes" id="UP000078561">
    <property type="component" value="Unassembled WGS sequence"/>
</dbReference>
<dbReference type="CDD" id="cd08761">
    <property type="entry name" value="Cyt_b561_CYB561D2_like"/>
    <property type="match status" value="1"/>
</dbReference>
<dbReference type="STRING" id="4829.A0A168MU58"/>
<feature type="transmembrane region" description="Helical" evidence="12">
    <location>
        <begin position="39"/>
        <end position="59"/>
    </location>
</feature>
<feature type="transmembrane region" description="Helical" evidence="12">
    <location>
        <begin position="177"/>
        <end position="195"/>
    </location>
</feature>
<feature type="transmembrane region" description="Helical" evidence="12">
    <location>
        <begin position="144"/>
        <end position="165"/>
    </location>
</feature>
<keyword evidence="7" id="KW-0249">Electron transport</keyword>
<evidence type="ECO:0000256" key="5">
    <source>
        <dbReference type="ARBA" id="ARBA00022692"/>
    </source>
</evidence>
<feature type="domain" description="Cytochrome b561" evidence="13">
    <location>
        <begin position="34"/>
        <end position="231"/>
    </location>
</feature>
<evidence type="ECO:0000256" key="3">
    <source>
        <dbReference type="ARBA" id="ARBA00022448"/>
    </source>
</evidence>
<comment type="subcellular location">
    <subcellularLocation>
        <location evidence="2">Membrane</location>
        <topology evidence="2">Multi-pass membrane protein</topology>
    </subcellularLocation>
</comment>
<dbReference type="InterPro" id="IPR045150">
    <property type="entry name" value="CYB561D1/2"/>
</dbReference>
<evidence type="ECO:0000313" key="14">
    <source>
        <dbReference type="EMBL" id="SAL99209.1"/>
    </source>
</evidence>
<dbReference type="AlphaFoldDB" id="A0A168MU58"/>
<dbReference type="PROSITE" id="PS50939">
    <property type="entry name" value="CYTOCHROME_B561"/>
    <property type="match status" value="1"/>
</dbReference>
<evidence type="ECO:0000256" key="1">
    <source>
        <dbReference type="ARBA" id="ARBA00001970"/>
    </source>
</evidence>
<feature type="transmembrane region" description="Helical" evidence="12">
    <location>
        <begin position="65"/>
        <end position="84"/>
    </location>
</feature>
<keyword evidence="6" id="KW-0479">Metal-binding</keyword>
<gene>
    <name evidence="14" type="primary">ABSGL_04796.1 scaffold 5911</name>
</gene>
<dbReference type="PANTHER" id="PTHR15422">
    <property type="entry name" value="OS05G0565100 PROTEIN"/>
    <property type="match status" value="1"/>
</dbReference>
<protein>
    <recommendedName>
        <fullName evidence="13">Cytochrome b561 domain-containing protein</fullName>
    </recommendedName>
</protein>
<evidence type="ECO:0000256" key="6">
    <source>
        <dbReference type="ARBA" id="ARBA00022723"/>
    </source>
</evidence>
<evidence type="ECO:0000256" key="11">
    <source>
        <dbReference type="SAM" id="MobiDB-lite"/>
    </source>
</evidence>
<dbReference type="Pfam" id="PF03188">
    <property type="entry name" value="Cytochrom_B561"/>
    <property type="match status" value="1"/>
</dbReference>
<keyword evidence="4" id="KW-0349">Heme</keyword>